<protein>
    <submittedName>
        <fullName evidence="1">Uncharacterized protein</fullName>
    </submittedName>
</protein>
<reference evidence="1 2" key="1">
    <citation type="submission" date="2015-11" db="EMBL/GenBank/DDBJ databases">
        <title>Exploring the genomic traits of fungus-feeding bacterial genus Collimonas.</title>
        <authorList>
            <person name="Song C."/>
            <person name="Schmidt R."/>
            <person name="de Jager V."/>
            <person name="Krzyzanowska D."/>
            <person name="Jongedijk E."/>
            <person name="Cankar K."/>
            <person name="Beekwilder J."/>
            <person name="van Veen A."/>
            <person name="de Boer W."/>
            <person name="van Veen J.A."/>
            <person name="Garbeva P."/>
        </authorList>
    </citation>
    <scope>NUCLEOTIDE SEQUENCE [LARGE SCALE GENOMIC DNA]</scope>
    <source>
        <strain evidence="1 2">Ter291</strain>
    </source>
</reference>
<evidence type="ECO:0000313" key="2">
    <source>
        <dbReference type="Proteomes" id="UP000074914"/>
    </source>
</evidence>
<gene>
    <name evidence="1" type="ORF">CPter291_1027</name>
</gene>
<evidence type="ECO:0000313" key="1">
    <source>
        <dbReference type="EMBL" id="AMP13305.1"/>
    </source>
</evidence>
<accession>A0ABM5Z2M9</accession>
<keyword evidence="2" id="KW-1185">Reference proteome</keyword>
<dbReference type="EMBL" id="CP013236">
    <property type="protein sequence ID" value="AMP13305.1"/>
    <property type="molecule type" value="Genomic_DNA"/>
</dbReference>
<organism evidence="1 2">
    <name type="scientific">Collimonas pratensis</name>
    <dbReference type="NCBI Taxonomy" id="279113"/>
    <lineage>
        <taxon>Bacteria</taxon>
        <taxon>Pseudomonadati</taxon>
        <taxon>Pseudomonadota</taxon>
        <taxon>Betaproteobacteria</taxon>
        <taxon>Burkholderiales</taxon>
        <taxon>Oxalobacteraceae</taxon>
        <taxon>Collimonas</taxon>
    </lineage>
</organism>
<dbReference type="Proteomes" id="UP000074914">
    <property type="component" value="Chromosome"/>
</dbReference>
<proteinExistence type="predicted"/>
<name>A0ABM5Z2M9_9BURK</name>
<sequence length="110" mass="12103">MSLFFNGKKLNVDTDSLGMSFRDKYDLGDKDAVLVIDEVSATCQLNFFITVAGKADVKISSTFGTCDDTPKIVQSGGKIILRMKDTKGRNVKYIFENGVISENGKILKVQ</sequence>